<proteinExistence type="predicted"/>
<dbReference type="AlphaFoldDB" id="A0AAV4W2R7"/>
<reference evidence="2 3" key="1">
    <citation type="submission" date="2021-06" db="EMBL/GenBank/DDBJ databases">
        <title>Caerostris darwini draft genome.</title>
        <authorList>
            <person name="Kono N."/>
            <person name="Arakawa K."/>
        </authorList>
    </citation>
    <scope>NUCLEOTIDE SEQUENCE [LARGE SCALE GENOMIC DNA]</scope>
</reference>
<evidence type="ECO:0000313" key="3">
    <source>
        <dbReference type="Proteomes" id="UP001054837"/>
    </source>
</evidence>
<evidence type="ECO:0000313" key="2">
    <source>
        <dbReference type="EMBL" id="GIY76688.1"/>
    </source>
</evidence>
<protein>
    <recommendedName>
        <fullName evidence="4">HTH CENPB-type domain-containing protein</fullName>
    </recommendedName>
</protein>
<organism evidence="2 3">
    <name type="scientific">Caerostris darwini</name>
    <dbReference type="NCBI Taxonomy" id="1538125"/>
    <lineage>
        <taxon>Eukaryota</taxon>
        <taxon>Metazoa</taxon>
        <taxon>Ecdysozoa</taxon>
        <taxon>Arthropoda</taxon>
        <taxon>Chelicerata</taxon>
        <taxon>Arachnida</taxon>
        <taxon>Araneae</taxon>
        <taxon>Araneomorphae</taxon>
        <taxon>Entelegynae</taxon>
        <taxon>Araneoidea</taxon>
        <taxon>Araneidae</taxon>
        <taxon>Caerostris</taxon>
    </lineage>
</organism>
<evidence type="ECO:0000256" key="1">
    <source>
        <dbReference type="SAM" id="MobiDB-lite"/>
    </source>
</evidence>
<dbReference type="Proteomes" id="UP001054837">
    <property type="component" value="Unassembled WGS sequence"/>
</dbReference>
<sequence>MSSSSLNDEKEQPKRLKKYILNNVLEKVFVENVPLKTAARNFRINEKELCKYLSLAERSLKNISEKNQVYQRSYLRHKVFSYGQEAVLIEDMRSYAATRFCNSLTSERIRKLAYQFAKSMNICMPNSWRFNKKAGTDWLRGFVKRHPDFHIIKPEVTTDTGIESNEEKSPVQKEDSIVGGKDSPDDIPLFVQGKEPYSFVYNKQREKRV</sequence>
<accession>A0AAV4W2R7</accession>
<feature type="compositionally biased region" description="Basic and acidic residues" evidence="1">
    <location>
        <begin position="165"/>
        <end position="176"/>
    </location>
</feature>
<keyword evidence="3" id="KW-1185">Reference proteome</keyword>
<comment type="caution">
    <text evidence="2">The sequence shown here is derived from an EMBL/GenBank/DDBJ whole genome shotgun (WGS) entry which is preliminary data.</text>
</comment>
<evidence type="ECO:0008006" key="4">
    <source>
        <dbReference type="Google" id="ProtNLM"/>
    </source>
</evidence>
<dbReference type="EMBL" id="BPLQ01014040">
    <property type="protein sequence ID" value="GIY76688.1"/>
    <property type="molecule type" value="Genomic_DNA"/>
</dbReference>
<gene>
    <name evidence="2" type="ORF">CDAR_165451</name>
</gene>
<name>A0AAV4W2R7_9ARAC</name>
<feature type="region of interest" description="Disordered" evidence="1">
    <location>
        <begin position="156"/>
        <end position="188"/>
    </location>
</feature>